<evidence type="ECO:0000313" key="2">
    <source>
        <dbReference type="Proteomes" id="UP001638806"/>
    </source>
</evidence>
<dbReference type="EMBL" id="JBGNUJ010000004">
    <property type="protein sequence ID" value="KAL3959687.1"/>
    <property type="molecule type" value="Genomic_DNA"/>
</dbReference>
<proteinExistence type="predicted"/>
<gene>
    <name evidence="1" type="ORF">ACCO45_004804</name>
</gene>
<reference evidence="1" key="1">
    <citation type="submission" date="2024-12" db="EMBL/GenBank/DDBJ databases">
        <title>Comparative genomics and development of molecular markers within Purpureocillium lilacinum and among Purpureocillium species.</title>
        <authorList>
            <person name="Yeh Z.-Y."/>
            <person name="Ni N.-T."/>
            <person name="Lo P.-H."/>
            <person name="Mushyakhwo K."/>
            <person name="Lin C.-F."/>
            <person name="Nai Y.-S."/>
        </authorList>
    </citation>
    <scope>NUCLEOTIDE SEQUENCE</scope>
    <source>
        <strain evidence="1">NCHU-NPUST-175</strain>
    </source>
</reference>
<evidence type="ECO:0000313" key="1">
    <source>
        <dbReference type="EMBL" id="KAL3959687.1"/>
    </source>
</evidence>
<dbReference type="Proteomes" id="UP001638806">
    <property type="component" value="Unassembled WGS sequence"/>
</dbReference>
<organism evidence="1 2">
    <name type="scientific">Purpureocillium lilacinum</name>
    <name type="common">Paecilomyces lilacinus</name>
    <dbReference type="NCBI Taxonomy" id="33203"/>
    <lineage>
        <taxon>Eukaryota</taxon>
        <taxon>Fungi</taxon>
        <taxon>Dikarya</taxon>
        <taxon>Ascomycota</taxon>
        <taxon>Pezizomycotina</taxon>
        <taxon>Sordariomycetes</taxon>
        <taxon>Hypocreomycetidae</taxon>
        <taxon>Hypocreales</taxon>
        <taxon>Ophiocordycipitaceae</taxon>
        <taxon>Purpureocillium</taxon>
    </lineage>
</organism>
<comment type="caution">
    <text evidence="1">The sequence shown here is derived from an EMBL/GenBank/DDBJ whole genome shotgun (WGS) entry which is preliminary data.</text>
</comment>
<accession>A0ACC4DUS6</accession>
<protein>
    <submittedName>
        <fullName evidence="1">Uncharacterized protein</fullName>
    </submittedName>
</protein>
<keyword evidence="2" id="KW-1185">Reference proteome</keyword>
<sequence length="264" mass="29038">MPTTTTTLLVLLAAVLTGFVGTRLAAADFVHPPPYLSGSNRYQDNPRYAWGSNVTIEWRNSYSNNTDLVLALEFPRKIEHPDKATFNLIYENMTSGTTSRTWNVSLFGDEALVPAGSDAICYFALIFAGTNIGMFSSTYFNPRRPRQATPRPATRRRRSRTAPRRGIGVGVALGCLLILGGLGFVLWRRRKARREATRAAEAEDASRAAEEQGKQQEQQPPELELGSGPQEFFAGAAADGWDKNKPLVISELDGGQSSFVHEKS</sequence>
<name>A0ACC4DUS6_PURLI</name>